<dbReference type="PANTHER" id="PTHR12670:SF1">
    <property type="entry name" value="NEUTRAL CERAMIDASE"/>
    <property type="match status" value="1"/>
</dbReference>
<evidence type="ECO:0000259" key="1">
    <source>
        <dbReference type="Pfam" id="PF04734"/>
    </source>
</evidence>
<dbReference type="GO" id="GO:0005576">
    <property type="term" value="C:extracellular region"/>
    <property type="evidence" value="ECO:0007669"/>
    <property type="project" value="TreeGrafter"/>
</dbReference>
<dbReference type="EMBL" id="UINC01001589">
    <property type="protein sequence ID" value="SUZ84299.1"/>
    <property type="molecule type" value="Genomic_DNA"/>
</dbReference>
<proteinExistence type="predicted"/>
<dbReference type="AlphaFoldDB" id="A0A381R0A6"/>
<dbReference type="PANTHER" id="PTHR12670">
    <property type="entry name" value="CERAMIDASE"/>
    <property type="match status" value="1"/>
</dbReference>
<dbReference type="InterPro" id="IPR031329">
    <property type="entry name" value="NEUT/ALK_ceramidase_N"/>
</dbReference>
<evidence type="ECO:0000313" key="2">
    <source>
        <dbReference type="EMBL" id="SUZ84299.1"/>
    </source>
</evidence>
<reference evidence="2" key="1">
    <citation type="submission" date="2018-05" db="EMBL/GenBank/DDBJ databases">
        <authorList>
            <person name="Lanie J.A."/>
            <person name="Ng W.-L."/>
            <person name="Kazmierczak K.M."/>
            <person name="Andrzejewski T.M."/>
            <person name="Davidsen T.M."/>
            <person name="Wayne K.J."/>
            <person name="Tettelin H."/>
            <person name="Glass J.I."/>
            <person name="Rusch D."/>
            <person name="Podicherti R."/>
            <person name="Tsui H.-C.T."/>
            <person name="Winkler M.E."/>
        </authorList>
    </citation>
    <scope>NUCLEOTIDE SEQUENCE</scope>
</reference>
<dbReference type="GO" id="GO:0046514">
    <property type="term" value="P:ceramide catabolic process"/>
    <property type="evidence" value="ECO:0007669"/>
    <property type="project" value="InterPro"/>
</dbReference>
<organism evidence="2">
    <name type="scientific">marine metagenome</name>
    <dbReference type="NCBI Taxonomy" id="408172"/>
    <lineage>
        <taxon>unclassified sequences</taxon>
        <taxon>metagenomes</taxon>
        <taxon>ecological metagenomes</taxon>
    </lineage>
</organism>
<feature type="domain" description="Neutral/alkaline non-lysosomal ceramidase N-terminal" evidence="1">
    <location>
        <begin position="30"/>
        <end position="263"/>
    </location>
</feature>
<dbReference type="GO" id="GO:0046512">
    <property type="term" value="P:sphingosine biosynthetic process"/>
    <property type="evidence" value="ECO:0007669"/>
    <property type="project" value="TreeGrafter"/>
</dbReference>
<dbReference type="InterPro" id="IPR006823">
    <property type="entry name" value="Ceramidase_alk"/>
</dbReference>
<accession>A0A381R0A6</accession>
<name>A0A381R0A6_9ZZZZ</name>
<dbReference type="GO" id="GO:0042759">
    <property type="term" value="P:long-chain fatty acid biosynthetic process"/>
    <property type="evidence" value="ECO:0007669"/>
    <property type="project" value="TreeGrafter"/>
</dbReference>
<gene>
    <name evidence="2" type="ORF">METZ01_LOCUS37153</name>
</gene>
<dbReference type="GO" id="GO:0017040">
    <property type="term" value="F:N-acylsphingosine amidohydrolase activity"/>
    <property type="evidence" value="ECO:0007669"/>
    <property type="project" value="InterPro"/>
</dbReference>
<dbReference type="Pfam" id="PF04734">
    <property type="entry name" value="Ceramidase_alk"/>
    <property type="match status" value="1"/>
</dbReference>
<protein>
    <recommendedName>
        <fullName evidence="1">Neutral/alkaline non-lysosomal ceramidase N-terminal domain-containing protein</fullName>
    </recommendedName>
</protein>
<dbReference type="GO" id="GO:0016020">
    <property type="term" value="C:membrane"/>
    <property type="evidence" value="ECO:0007669"/>
    <property type="project" value="GOC"/>
</dbReference>
<sequence>MLEESSYFKTAEEIIDSLNANIQINNAKYFKAGWAKTNITPPYKLPLAGYGARNGVYVAEVQDSVWVRGFVFDDGYKKYAVITLDALIVPPAVTKKLQLLLPEIGYDLSRIYMSATHTHCSVGGWGDSWIGHQFAGEFNEQIVNDLANSIILTIKKSEKELSHAKIGFGSYDAGRFVRNRLVGNKGTTDPWLRIIKIQKEDGSIGLITSFAAHATVFSHRQMKYSRDYPGALVDSLEKINNIKIAAFCAGAVGSHSPNINGSDNYEKISNLSSELFSLANENINSIQIKSVKSMGSLLFDIPLREAHLRISTKLRIRPWVFNKLIEQSKVYLSLLKIGDIILVGTPCDFSGELVNNIEFNAKQNNHDIMVTSFNGGYIGYITNDKWYDLKEYETFTMNWFGPYNGRYFIYLINNLVEIFI</sequence>